<dbReference type="InterPro" id="IPR008936">
    <property type="entry name" value="Rho_GTPase_activation_prot"/>
</dbReference>
<feature type="region of interest" description="Disordered" evidence="2">
    <location>
        <begin position="128"/>
        <end position="149"/>
    </location>
</feature>
<dbReference type="PROSITE" id="PS50238">
    <property type="entry name" value="RHOGAP"/>
    <property type="match status" value="1"/>
</dbReference>
<dbReference type="SMR" id="A0A482X9I6"/>
<dbReference type="Pfam" id="PF00620">
    <property type="entry name" value="RhoGAP"/>
    <property type="match status" value="1"/>
</dbReference>
<dbReference type="SMART" id="SM00324">
    <property type="entry name" value="RhoGAP"/>
    <property type="match status" value="1"/>
</dbReference>
<dbReference type="InterPro" id="IPR051025">
    <property type="entry name" value="RhoGAP"/>
</dbReference>
<dbReference type="EMBL" id="QKKF02015211">
    <property type="protein sequence ID" value="RZF42367.1"/>
    <property type="molecule type" value="Genomic_DNA"/>
</dbReference>
<proteinExistence type="predicted"/>
<reference evidence="4 5" key="1">
    <citation type="journal article" date="2017" name="Gigascience">
        <title>Genome sequence of the small brown planthopper, Laodelphax striatellus.</title>
        <authorList>
            <person name="Zhu J."/>
            <person name="Jiang F."/>
            <person name="Wang X."/>
            <person name="Yang P."/>
            <person name="Bao Y."/>
            <person name="Zhao W."/>
            <person name="Wang W."/>
            <person name="Lu H."/>
            <person name="Wang Q."/>
            <person name="Cui N."/>
            <person name="Li J."/>
            <person name="Chen X."/>
            <person name="Luo L."/>
            <person name="Yu J."/>
            <person name="Kang L."/>
            <person name="Cui F."/>
        </authorList>
    </citation>
    <scope>NUCLEOTIDE SEQUENCE [LARGE SCALE GENOMIC DNA]</scope>
    <source>
        <strain evidence="4">Lst14</strain>
    </source>
</reference>
<evidence type="ECO:0000259" key="3">
    <source>
        <dbReference type="PROSITE" id="PS50238"/>
    </source>
</evidence>
<sequence length="350" mass="39806">MEQEQIAILAQNVYEFKEALKRLISAVSLDHDIKNKEAQSAAHECLSEVLRILKNLLEKHPGLQSTEILLKAQKMVHLVQAYTSGNQGSKELYDFINKLATSFSLRLSEYLMGDSDICVPQIQEDNSVPSTKEAGLDGKRSPSQKPKQQTFGIELERHLTMTGAEVPHIVVKCVNEIDERGILVKGIYRVSGVKSKVERLCQEFETDEKNVDLSETHPNIIANVLKLYLRQLPQPLFTYQLYSEFLRFALNWPCNTNKNPHKGIKELQQIIEKLPKHYYATVKVIIKHLKRVSDHSECNNMSTGNLGIVFGPTLLRTIGSHSSLSSLMDTVHQTRTIELMITWSNHLFKM</sequence>
<dbReference type="SUPFAM" id="SSF48350">
    <property type="entry name" value="GTPase activation domain, GAP"/>
    <property type="match status" value="1"/>
</dbReference>
<organism evidence="4 5">
    <name type="scientific">Laodelphax striatellus</name>
    <name type="common">Small brown planthopper</name>
    <name type="synonym">Delphax striatella</name>
    <dbReference type="NCBI Taxonomy" id="195883"/>
    <lineage>
        <taxon>Eukaryota</taxon>
        <taxon>Metazoa</taxon>
        <taxon>Ecdysozoa</taxon>
        <taxon>Arthropoda</taxon>
        <taxon>Hexapoda</taxon>
        <taxon>Insecta</taxon>
        <taxon>Pterygota</taxon>
        <taxon>Neoptera</taxon>
        <taxon>Paraneoptera</taxon>
        <taxon>Hemiptera</taxon>
        <taxon>Auchenorrhyncha</taxon>
        <taxon>Fulgoroidea</taxon>
        <taxon>Delphacidae</taxon>
        <taxon>Criomorphinae</taxon>
        <taxon>Laodelphax</taxon>
    </lineage>
</organism>
<protein>
    <recommendedName>
        <fullName evidence="3">Rho-GAP domain-containing protein</fullName>
    </recommendedName>
</protein>
<comment type="caution">
    <text evidence="4">The sequence shown here is derived from an EMBL/GenBank/DDBJ whole genome shotgun (WGS) entry which is preliminary data.</text>
</comment>
<dbReference type="OrthoDB" id="79452at2759"/>
<dbReference type="PANTHER" id="PTHR15228">
    <property type="entry name" value="SPERMATHECAL PHYSIOLOGY VARIANT"/>
    <property type="match status" value="1"/>
</dbReference>
<evidence type="ECO:0000256" key="2">
    <source>
        <dbReference type="SAM" id="MobiDB-lite"/>
    </source>
</evidence>
<dbReference type="InterPro" id="IPR000198">
    <property type="entry name" value="RhoGAP_dom"/>
</dbReference>
<dbReference type="GO" id="GO:0051056">
    <property type="term" value="P:regulation of small GTPase mediated signal transduction"/>
    <property type="evidence" value="ECO:0007669"/>
    <property type="project" value="UniProtKB-ARBA"/>
</dbReference>
<dbReference type="AlphaFoldDB" id="A0A482X9I6"/>
<evidence type="ECO:0000313" key="4">
    <source>
        <dbReference type="EMBL" id="RZF42367.1"/>
    </source>
</evidence>
<name>A0A482X9I6_LAOST</name>
<feature type="domain" description="Rho-GAP" evidence="3">
    <location>
        <begin position="153"/>
        <end position="348"/>
    </location>
</feature>
<dbReference type="InterPro" id="IPR057028">
    <property type="entry name" value="RHG29_45_N"/>
</dbReference>
<dbReference type="PANTHER" id="PTHR15228:SF25">
    <property type="entry name" value="F-BAR DOMAIN-CONTAINING PROTEIN"/>
    <property type="match status" value="1"/>
</dbReference>
<accession>A0A482X9I6</accession>
<gene>
    <name evidence="4" type="ORF">LSTR_LSTR004175</name>
</gene>
<dbReference type="STRING" id="195883.A0A482X9I6"/>
<dbReference type="InParanoid" id="A0A482X9I6"/>
<keyword evidence="5" id="KW-1185">Reference proteome</keyword>
<evidence type="ECO:0000313" key="5">
    <source>
        <dbReference type="Proteomes" id="UP000291343"/>
    </source>
</evidence>
<dbReference type="GO" id="GO:0007165">
    <property type="term" value="P:signal transduction"/>
    <property type="evidence" value="ECO:0007669"/>
    <property type="project" value="InterPro"/>
</dbReference>
<dbReference type="GO" id="GO:0005096">
    <property type="term" value="F:GTPase activator activity"/>
    <property type="evidence" value="ECO:0007669"/>
    <property type="project" value="UniProtKB-KW"/>
</dbReference>
<evidence type="ECO:0000256" key="1">
    <source>
        <dbReference type="ARBA" id="ARBA00022468"/>
    </source>
</evidence>
<dbReference type="Pfam" id="PF24235">
    <property type="entry name" value="RHG29_45_N"/>
    <property type="match status" value="1"/>
</dbReference>
<dbReference type="Proteomes" id="UP000291343">
    <property type="component" value="Unassembled WGS sequence"/>
</dbReference>
<keyword evidence="1" id="KW-0343">GTPase activation</keyword>
<dbReference type="Gene3D" id="1.10.555.10">
    <property type="entry name" value="Rho GTPase activation protein"/>
    <property type="match status" value="1"/>
</dbReference>